<evidence type="ECO:0000313" key="3">
    <source>
        <dbReference type="Proteomes" id="UP000323105"/>
    </source>
</evidence>
<dbReference type="AlphaFoldDB" id="A0A5A7MDV1"/>
<dbReference type="RefSeq" id="WP_087086098.1">
    <property type="nucleotide sequence ID" value="NZ_BKBW01000005.1"/>
</dbReference>
<protein>
    <submittedName>
        <fullName evidence="2">Uncharacterized protein</fullName>
    </submittedName>
</protein>
<organism evidence="2 3">
    <name type="scientific">Comamonas testosteroni</name>
    <name type="common">Pseudomonas testosteroni</name>
    <dbReference type="NCBI Taxonomy" id="285"/>
    <lineage>
        <taxon>Bacteria</taxon>
        <taxon>Pseudomonadati</taxon>
        <taxon>Pseudomonadota</taxon>
        <taxon>Betaproteobacteria</taxon>
        <taxon>Burkholderiales</taxon>
        <taxon>Comamonadaceae</taxon>
        <taxon>Comamonas</taxon>
    </lineage>
</organism>
<feature type="chain" id="PRO_5022837566" evidence="1">
    <location>
        <begin position="30"/>
        <end position="67"/>
    </location>
</feature>
<sequence>MKTSFRWMNALRAVSLAAAALALYLPAMNLPQSAAVAAQADSAPKLPAGIVLASAQTSWSAVFASGY</sequence>
<reference evidence="2 3" key="1">
    <citation type="journal article" date="2019" name="Microbiol. Resour. Announc.">
        <title>Draft Genome Sequence of Comamonas testosteroni TA441, a Bacterium That Has a Cryptic Phenol Degradation Gene Cluster.</title>
        <authorList>
            <person name="Arai H."/>
            <person name="Ishii M."/>
        </authorList>
    </citation>
    <scope>NUCLEOTIDE SEQUENCE [LARGE SCALE GENOMIC DNA]</scope>
    <source>
        <strain evidence="2 3">TA441</strain>
    </source>
</reference>
<keyword evidence="1" id="KW-0732">Signal</keyword>
<accession>A0A5A7MDV1</accession>
<proteinExistence type="predicted"/>
<evidence type="ECO:0000256" key="1">
    <source>
        <dbReference type="SAM" id="SignalP"/>
    </source>
</evidence>
<gene>
    <name evidence="2" type="ORF">CTTA_3043</name>
</gene>
<evidence type="ECO:0000313" key="2">
    <source>
        <dbReference type="EMBL" id="GEQ76038.1"/>
    </source>
</evidence>
<feature type="signal peptide" evidence="1">
    <location>
        <begin position="1"/>
        <end position="29"/>
    </location>
</feature>
<comment type="caution">
    <text evidence="2">The sequence shown here is derived from an EMBL/GenBank/DDBJ whole genome shotgun (WGS) entry which is preliminary data.</text>
</comment>
<dbReference type="Proteomes" id="UP000323105">
    <property type="component" value="Unassembled WGS sequence"/>
</dbReference>
<dbReference type="EMBL" id="BKBW01000005">
    <property type="protein sequence ID" value="GEQ76038.1"/>
    <property type="molecule type" value="Genomic_DNA"/>
</dbReference>
<name>A0A5A7MDV1_COMTE</name>